<dbReference type="InterPro" id="IPR029063">
    <property type="entry name" value="SAM-dependent_MTases_sf"/>
</dbReference>
<dbReference type="InterPro" id="IPR042086">
    <property type="entry name" value="MeTrfase_capping"/>
</dbReference>
<dbReference type="WBParaSite" id="PSAMB.scaffold14079size2013.g35847.t1">
    <property type="protein sequence ID" value="PSAMB.scaffold14079size2013.g35847.t1"/>
    <property type="gene ID" value="PSAMB.scaffold14079size2013.g35847"/>
</dbReference>
<dbReference type="AlphaFoldDB" id="A0A914V0V4"/>
<dbReference type="SUPFAM" id="SSF53335">
    <property type="entry name" value="S-adenosyl-L-methionine-dependent methyltransferases"/>
    <property type="match status" value="1"/>
</dbReference>
<accession>A0A914V0V4</accession>
<dbReference type="Gene3D" id="1.10.1200.270">
    <property type="entry name" value="Methyltransferase, alpha-helical capping domain"/>
    <property type="match status" value="1"/>
</dbReference>
<name>A0A914V0V4_9BILA</name>
<reference evidence="2" key="1">
    <citation type="submission" date="2022-11" db="UniProtKB">
        <authorList>
            <consortium name="WormBaseParasite"/>
        </authorList>
    </citation>
    <scope>IDENTIFICATION</scope>
</reference>
<sequence>MAANSFHLALVLAVDGQGNRTGRNGKQKSPVDELCAIWKQLVTDEEFKHTTIPAYSRTVTEVLAPFEKPQRTIDQADKINVEMCQLIQTECPHRLAYLGSGDAVKLARELSKDVRVWCESIFLSALDLHRNDSEKRSLIDQLFACLEQRIAQDANSYAMEYEHVLLLIRKN</sequence>
<protein>
    <submittedName>
        <fullName evidence="2">Uncharacterized protein</fullName>
    </submittedName>
</protein>
<evidence type="ECO:0000313" key="1">
    <source>
        <dbReference type="Proteomes" id="UP000887566"/>
    </source>
</evidence>
<dbReference type="Proteomes" id="UP000887566">
    <property type="component" value="Unplaced"/>
</dbReference>
<keyword evidence="1" id="KW-1185">Reference proteome</keyword>
<evidence type="ECO:0000313" key="2">
    <source>
        <dbReference type="WBParaSite" id="PSAMB.scaffold14079size2013.g35847.t1"/>
    </source>
</evidence>
<proteinExistence type="predicted"/>
<organism evidence="1 2">
    <name type="scientific">Plectus sambesii</name>
    <dbReference type="NCBI Taxonomy" id="2011161"/>
    <lineage>
        <taxon>Eukaryota</taxon>
        <taxon>Metazoa</taxon>
        <taxon>Ecdysozoa</taxon>
        <taxon>Nematoda</taxon>
        <taxon>Chromadorea</taxon>
        <taxon>Plectida</taxon>
        <taxon>Plectina</taxon>
        <taxon>Plectoidea</taxon>
        <taxon>Plectidae</taxon>
        <taxon>Plectus</taxon>
    </lineage>
</organism>